<evidence type="ECO:0000313" key="10">
    <source>
        <dbReference type="EMBL" id="KAF2757518.1"/>
    </source>
</evidence>
<dbReference type="SMART" id="SM01083">
    <property type="entry name" value="Cir_N"/>
    <property type="match status" value="1"/>
</dbReference>
<dbReference type="GO" id="GO:0000398">
    <property type="term" value="P:mRNA splicing, via spliceosome"/>
    <property type="evidence" value="ECO:0007669"/>
    <property type="project" value="TreeGrafter"/>
</dbReference>
<evidence type="ECO:0000259" key="9">
    <source>
        <dbReference type="SMART" id="SM01083"/>
    </source>
</evidence>
<organism evidence="10 11">
    <name type="scientific">Pseudovirgaria hyperparasitica</name>
    <dbReference type="NCBI Taxonomy" id="470096"/>
    <lineage>
        <taxon>Eukaryota</taxon>
        <taxon>Fungi</taxon>
        <taxon>Dikarya</taxon>
        <taxon>Ascomycota</taxon>
        <taxon>Pezizomycotina</taxon>
        <taxon>Dothideomycetes</taxon>
        <taxon>Dothideomycetes incertae sedis</taxon>
        <taxon>Acrospermales</taxon>
        <taxon>Acrospermaceae</taxon>
        <taxon>Pseudovirgaria</taxon>
    </lineage>
</organism>
<reference evidence="10" key="1">
    <citation type="journal article" date="2020" name="Stud. Mycol.">
        <title>101 Dothideomycetes genomes: a test case for predicting lifestyles and emergence of pathogens.</title>
        <authorList>
            <person name="Haridas S."/>
            <person name="Albert R."/>
            <person name="Binder M."/>
            <person name="Bloem J."/>
            <person name="Labutti K."/>
            <person name="Salamov A."/>
            <person name="Andreopoulos B."/>
            <person name="Baker S."/>
            <person name="Barry K."/>
            <person name="Bills G."/>
            <person name="Bluhm B."/>
            <person name="Cannon C."/>
            <person name="Castanera R."/>
            <person name="Culley D."/>
            <person name="Daum C."/>
            <person name="Ezra D."/>
            <person name="Gonzalez J."/>
            <person name="Henrissat B."/>
            <person name="Kuo A."/>
            <person name="Liang C."/>
            <person name="Lipzen A."/>
            <person name="Lutzoni F."/>
            <person name="Magnuson J."/>
            <person name="Mondo S."/>
            <person name="Nolan M."/>
            <person name="Ohm R."/>
            <person name="Pangilinan J."/>
            <person name="Park H.-J."/>
            <person name="Ramirez L."/>
            <person name="Alfaro M."/>
            <person name="Sun H."/>
            <person name="Tritt A."/>
            <person name="Yoshinaga Y."/>
            <person name="Zwiers L.-H."/>
            <person name="Turgeon B."/>
            <person name="Goodwin S."/>
            <person name="Spatafora J."/>
            <person name="Crous P."/>
            <person name="Grigoriev I."/>
        </authorList>
    </citation>
    <scope>NUCLEOTIDE SEQUENCE</scope>
    <source>
        <strain evidence="10">CBS 121739</strain>
    </source>
</reference>
<dbReference type="Pfam" id="PF10197">
    <property type="entry name" value="Cir_N"/>
    <property type="match status" value="1"/>
</dbReference>
<evidence type="ECO:0000256" key="1">
    <source>
        <dbReference type="ARBA" id="ARBA00004123"/>
    </source>
</evidence>
<evidence type="ECO:0000313" key="11">
    <source>
        <dbReference type="Proteomes" id="UP000799437"/>
    </source>
</evidence>
<evidence type="ECO:0000256" key="5">
    <source>
        <dbReference type="ARBA" id="ARBA00023054"/>
    </source>
</evidence>
<dbReference type="InterPro" id="IPR019339">
    <property type="entry name" value="CIR_N_dom"/>
</dbReference>
<keyword evidence="5" id="KW-0175">Coiled coil</keyword>
<dbReference type="Pfam" id="PF12542">
    <property type="entry name" value="CWC25"/>
    <property type="match status" value="1"/>
</dbReference>
<dbReference type="PANTHER" id="PTHR16196:SF0">
    <property type="entry name" value="PRE-MRNA-SPLICING FACTOR CWC25 HOMOLOG"/>
    <property type="match status" value="1"/>
</dbReference>
<proteinExistence type="inferred from homology"/>
<dbReference type="PANTHER" id="PTHR16196">
    <property type="entry name" value="CELL CYCLE CONTROL PROTEIN CWF25"/>
    <property type="match status" value="1"/>
</dbReference>
<keyword evidence="11" id="KW-1185">Reference proteome</keyword>
<dbReference type="GeneID" id="54482936"/>
<sequence>MGGDLNLKKSWHPNLLKNQRRVYDEEKKALEERKQIDKLIRERQEERQIEELQKLQETAGGQRKQNRVEWMYSGAPAGDGGGSRPAEEMEGFLLGKRRIDTLLKSDAKKAVEPQKDL</sequence>
<dbReference type="AlphaFoldDB" id="A0A6A6W3J8"/>
<dbReference type="InterPro" id="IPR051376">
    <property type="entry name" value="CWC25_splicing_factor"/>
</dbReference>
<dbReference type="Proteomes" id="UP000799437">
    <property type="component" value="Unassembled WGS sequence"/>
</dbReference>
<dbReference type="InterPro" id="IPR022209">
    <property type="entry name" value="CWC25"/>
</dbReference>
<dbReference type="EMBL" id="ML996573">
    <property type="protein sequence ID" value="KAF2757518.1"/>
    <property type="molecule type" value="Genomic_DNA"/>
</dbReference>
<feature type="domain" description="CBF1-interacting co-repressor CIR N-terminal" evidence="9">
    <location>
        <begin position="10"/>
        <end position="46"/>
    </location>
</feature>
<comment type="similarity">
    <text evidence="2">Belongs to the CWC25 family.</text>
</comment>
<evidence type="ECO:0000256" key="6">
    <source>
        <dbReference type="ARBA" id="ARBA00023187"/>
    </source>
</evidence>
<gene>
    <name evidence="10" type="ORF">EJ05DRAFT_439614</name>
</gene>
<name>A0A6A6W3J8_9PEZI</name>
<protein>
    <recommendedName>
        <fullName evidence="9">CBF1-interacting co-repressor CIR N-terminal domain-containing protein</fullName>
    </recommendedName>
</protein>
<evidence type="ECO:0000256" key="7">
    <source>
        <dbReference type="ARBA" id="ARBA00023242"/>
    </source>
</evidence>
<dbReference type="OrthoDB" id="21123at2759"/>
<feature type="region of interest" description="Disordered" evidence="8">
    <location>
        <begin position="53"/>
        <end position="87"/>
    </location>
</feature>
<dbReference type="RefSeq" id="XP_033599969.1">
    <property type="nucleotide sequence ID" value="XM_033741882.1"/>
</dbReference>
<accession>A0A6A6W3J8</accession>
<evidence type="ECO:0000256" key="2">
    <source>
        <dbReference type="ARBA" id="ARBA00006695"/>
    </source>
</evidence>
<evidence type="ECO:0000256" key="3">
    <source>
        <dbReference type="ARBA" id="ARBA00022664"/>
    </source>
</evidence>
<evidence type="ECO:0000256" key="4">
    <source>
        <dbReference type="ARBA" id="ARBA00022728"/>
    </source>
</evidence>
<keyword evidence="3" id="KW-0507">mRNA processing</keyword>
<evidence type="ECO:0000256" key="8">
    <source>
        <dbReference type="SAM" id="MobiDB-lite"/>
    </source>
</evidence>
<feature type="non-terminal residue" evidence="10">
    <location>
        <position position="117"/>
    </location>
</feature>
<keyword evidence="7" id="KW-0539">Nucleus</keyword>
<comment type="subcellular location">
    <subcellularLocation>
        <location evidence="1">Nucleus</location>
    </subcellularLocation>
</comment>
<dbReference type="GO" id="GO:0005684">
    <property type="term" value="C:U2-type spliceosomal complex"/>
    <property type="evidence" value="ECO:0007669"/>
    <property type="project" value="TreeGrafter"/>
</dbReference>
<keyword evidence="6" id="KW-0508">mRNA splicing</keyword>
<keyword evidence="4" id="KW-0747">Spliceosome</keyword>